<reference evidence="1 2" key="1">
    <citation type="journal article" date="2021" name="Commun. Biol.">
        <title>The genome of Shorea leprosula (Dipterocarpaceae) highlights the ecological relevance of drought in aseasonal tropical rainforests.</title>
        <authorList>
            <person name="Ng K.K.S."/>
            <person name="Kobayashi M.J."/>
            <person name="Fawcett J.A."/>
            <person name="Hatakeyama M."/>
            <person name="Paape T."/>
            <person name="Ng C.H."/>
            <person name="Ang C.C."/>
            <person name="Tnah L.H."/>
            <person name="Lee C.T."/>
            <person name="Nishiyama T."/>
            <person name="Sese J."/>
            <person name="O'Brien M.J."/>
            <person name="Copetti D."/>
            <person name="Mohd Noor M.I."/>
            <person name="Ong R.C."/>
            <person name="Putra M."/>
            <person name="Sireger I.Z."/>
            <person name="Indrioko S."/>
            <person name="Kosugi Y."/>
            <person name="Izuno A."/>
            <person name="Isagi Y."/>
            <person name="Lee S.L."/>
            <person name="Shimizu K.K."/>
        </authorList>
    </citation>
    <scope>NUCLEOTIDE SEQUENCE [LARGE SCALE GENOMIC DNA]</scope>
    <source>
        <strain evidence="1">214</strain>
    </source>
</reference>
<evidence type="ECO:0000313" key="1">
    <source>
        <dbReference type="EMBL" id="GKV50353.1"/>
    </source>
</evidence>
<gene>
    <name evidence="1" type="ORF">SLEP1_g57061</name>
</gene>
<proteinExistence type="predicted"/>
<protein>
    <submittedName>
        <fullName evidence="1">Uncharacterized protein</fullName>
    </submittedName>
</protein>
<dbReference type="AlphaFoldDB" id="A0AAV5MLP2"/>
<keyword evidence="2" id="KW-1185">Reference proteome</keyword>
<accession>A0AAV5MLP2</accession>
<comment type="caution">
    <text evidence="1">The sequence shown here is derived from an EMBL/GenBank/DDBJ whole genome shotgun (WGS) entry which is preliminary data.</text>
</comment>
<dbReference type="Proteomes" id="UP001054252">
    <property type="component" value="Unassembled WGS sequence"/>
</dbReference>
<organism evidence="1 2">
    <name type="scientific">Rubroshorea leprosula</name>
    <dbReference type="NCBI Taxonomy" id="152421"/>
    <lineage>
        <taxon>Eukaryota</taxon>
        <taxon>Viridiplantae</taxon>
        <taxon>Streptophyta</taxon>
        <taxon>Embryophyta</taxon>
        <taxon>Tracheophyta</taxon>
        <taxon>Spermatophyta</taxon>
        <taxon>Magnoliopsida</taxon>
        <taxon>eudicotyledons</taxon>
        <taxon>Gunneridae</taxon>
        <taxon>Pentapetalae</taxon>
        <taxon>rosids</taxon>
        <taxon>malvids</taxon>
        <taxon>Malvales</taxon>
        <taxon>Dipterocarpaceae</taxon>
        <taxon>Rubroshorea</taxon>
    </lineage>
</organism>
<sequence>MATNIEDVENYSLSQGELGHAASQDEFGQVVETFANGQNNLSASKGLKIVKIEKEDRPTKAVYKAKCKNQRVP</sequence>
<name>A0AAV5MLP2_9ROSI</name>
<dbReference type="EMBL" id="BPVZ01000359">
    <property type="protein sequence ID" value="GKV50353.1"/>
    <property type="molecule type" value="Genomic_DNA"/>
</dbReference>
<evidence type="ECO:0000313" key="2">
    <source>
        <dbReference type="Proteomes" id="UP001054252"/>
    </source>
</evidence>